<protein>
    <submittedName>
        <fullName evidence="1">Uncharacterized protein</fullName>
    </submittedName>
</protein>
<evidence type="ECO:0000313" key="2">
    <source>
        <dbReference type="Proteomes" id="UP000238937"/>
    </source>
</evidence>
<dbReference type="EMBL" id="PVWO01000085">
    <property type="protein sequence ID" value="PSB57234.1"/>
    <property type="molecule type" value="Genomic_DNA"/>
</dbReference>
<name>A0A2T1GHP4_9CYAN</name>
<reference evidence="1 2" key="1">
    <citation type="submission" date="2018-03" db="EMBL/GenBank/DDBJ databases">
        <title>The ancient ancestry and fast evolution of plastids.</title>
        <authorList>
            <person name="Moore K.R."/>
            <person name="Magnabosco C."/>
            <person name="Momper L."/>
            <person name="Gold D.A."/>
            <person name="Bosak T."/>
            <person name="Fournier G.P."/>
        </authorList>
    </citation>
    <scope>NUCLEOTIDE SEQUENCE [LARGE SCALE GENOMIC DNA]</scope>
    <source>
        <strain evidence="1 2">CCALA 037</strain>
    </source>
</reference>
<evidence type="ECO:0000313" key="1">
    <source>
        <dbReference type="EMBL" id="PSB57234.1"/>
    </source>
</evidence>
<comment type="caution">
    <text evidence="1">The sequence shown here is derived from an EMBL/GenBank/DDBJ whole genome shotgun (WGS) entry which is preliminary data.</text>
</comment>
<keyword evidence="2" id="KW-1185">Reference proteome</keyword>
<dbReference type="Proteomes" id="UP000238937">
    <property type="component" value="Unassembled WGS sequence"/>
</dbReference>
<accession>A0A2T1GHP4</accession>
<organism evidence="1 2">
    <name type="scientific">Chamaesiphon polymorphus CCALA 037</name>
    <dbReference type="NCBI Taxonomy" id="2107692"/>
    <lineage>
        <taxon>Bacteria</taxon>
        <taxon>Bacillati</taxon>
        <taxon>Cyanobacteriota</taxon>
        <taxon>Cyanophyceae</taxon>
        <taxon>Gomontiellales</taxon>
        <taxon>Chamaesiphonaceae</taxon>
        <taxon>Chamaesiphon</taxon>
    </lineage>
</organism>
<proteinExistence type="predicted"/>
<gene>
    <name evidence="1" type="ORF">C7B77_09075</name>
</gene>
<dbReference type="AlphaFoldDB" id="A0A2T1GHP4"/>
<sequence length="274" mass="31743">MINSRLVRVNEEDFAVTFSGKAWQACEKIDSVDGTIEMEACSIQRPNLKFLGLIHGHLSRVSPNGLFAVKVSLSQVIEIIEDAMYEWSEEEVLESSDIYHPKFYRIKDARWRMKDCSVAETHASEYAGGARDILETELKLGSSQGMQDWPLEVSNRSRVEEFCNFYDRKIDSSVKFDIMQLALFSYDDYLRYSIFSDRKPTQLDNTLSKWFDCTLRCDFALHGNTIAYWATLDRESNDPEFSLTDPQFVFAISGKLRRIWNDSQIPIDVYWDAL</sequence>